<organism evidence="1 2">
    <name type="scientific">Limosilactobacillus reuteri</name>
    <name type="common">Lactobacillus reuteri</name>
    <dbReference type="NCBI Taxonomy" id="1598"/>
    <lineage>
        <taxon>Bacteria</taxon>
        <taxon>Bacillati</taxon>
        <taxon>Bacillota</taxon>
        <taxon>Bacilli</taxon>
        <taxon>Lactobacillales</taxon>
        <taxon>Lactobacillaceae</taxon>
        <taxon>Limosilactobacillus</taxon>
    </lineage>
</organism>
<evidence type="ECO:0000313" key="2">
    <source>
        <dbReference type="Proteomes" id="UP000316394"/>
    </source>
</evidence>
<dbReference type="Proteomes" id="UP000316394">
    <property type="component" value="Chromosome"/>
</dbReference>
<accession>A0A1C1ZWP6</accession>
<sequence length="123" mass="14339">MKKSSKNDYVLNQVKTPIDENIQLQQIAESANITKKALMENIISSYLHEEKVSELLPNMIDQNRRLSEFLNDLKEITVKNYASTEQMKNLLYEIAGLDDVFDKETQKFLEKEKQELGIKDDKD</sequence>
<protein>
    <submittedName>
        <fullName evidence="1">Uncharacterized protein</fullName>
    </submittedName>
</protein>
<dbReference type="EMBL" id="CP041676">
    <property type="protein sequence ID" value="QDR72767.1"/>
    <property type="molecule type" value="Genomic_DNA"/>
</dbReference>
<dbReference type="RefSeq" id="WP_020842998.1">
    <property type="nucleotide sequence ID" value="NZ_CP041676.1"/>
</dbReference>
<dbReference type="AlphaFoldDB" id="A0A1C1ZWP6"/>
<proteinExistence type="predicted"/>
<name>A0A1C1ZWP6_LIMRT</name>
<reference evidence="1 2" key="1">
    <citation type="submission" date="2019-07" db="EMBL/GenBank/DDBJ databases">
        <title>Gastrointestinal microbiota of Peromyscus leucopus, the white-footed mouse.</title>
        <authorList>
            <person name="Milovic A."/>
            <person name="Bassam K."/>
            <person name="Barbour A.G."/>
        </authorList>
    </citation>
    <scope>NUCLEOTIDE SEQUENCE [LARGE SCALE GENOMIC DNA]</scope>
    <source>
        <strain evidence="1 2">LL7</strain>
    </source>
</reference>
<gene>
    <name evidence="1" type="ORF">FOD75_06545</name>
</gene>
<evidence type="ECO:0000313" key="1">
    <source>
        <dbReference type="EMBL" id="QDR72767.1"/>
    </source>
</evidence>